<dbReference type="InterPro" id="IPR001054">
    <property type="entry name" value="A/G_cyclase"/>
</dbReference>
<sequence>MKRPDVFRVDRGPLRTGGMAMWRLLRLRATRMLAGLAIVALGVLDTLGVLPQPALEQLDLWWYDVRWSLQAPKSLDPRIVIVDIDESSLNQIGHWPWGRDRLAALVEELVDRQGAALVGFDVLFAEPDGSSGLRHLEKLASGPLRDSAAFLAEWRTLAPTLDFDARFARSIASRPVVLGYYFTSDREGYARGTLPTPVMTSRELRGPPLASTHWNGFGANLPELMAAAGRAGFFNAISDRDGVVRATPVLAEFGGHYYESLALAMFRQLLEQPAVQPLYAQHHPAGSFDVLRAVALVSGERRFEIPVDTRLAVQIPFRGAGGPQGGSFRYISAATILDGKLSPGSLAGTVVLVGSTAPGLQDLRVTPAGRVYPGVEVHANLLSGWLDGMTVVQPDYAQGVDLVQQLLVAGALAIALPWMAPLAAGIATVCVVAGLAGANFLLFVHQGLALPAAACVAVCLMLFLLNSAWGYWVERRAKRGLAERFRSYVPPELVDQMMLEPERYSMQARQAELTVMFCDMRGFTALSERMDPLALQQLLNRVFTRLSHAISRQSGTIDKYMGDCVMAFWGAPVSMPDHAERALAAALDMVAAVEHINREHEAQGLPVIGVGIGLHTGPMCVGDMGSDVRLSYTVIGDAVNLGSRLEGLCKLYGVSIVASDATRSLCQAELWMELDRVQVKGKQDPVQIFTPARPFMAQNDDAPRVWRDLLVAYRHQEWAQCDVLMADLKGVTAFGGLLELYAQRIQALRDQTLDVDWDGVTRLDFK</sequence>
<dbReference type="Pfam" id="PF05226">
    <property type="entry name" value="CHASE2"/>
    <property type="match status" value="1"/>
</dbReference>
<accession>A0ABP8LEY6</accession>
<dbReference type="SMART" id="SM01080">
    <property type="entry name" value="CHASE2"/>
    <property type="match status" value="1"/>
</dbReference>
<dbReference type="InterPro" id="IPR050697">
    <property type="entry name" value="Adenylyl/Guanylyl_Cyclase_3/4"/>
</dbReference>
<dbReference type="PANTHER" id="PTHR43081:SF1">
    <property type="entry name" value="ADENYLATE CYCLASE, TERMINAL-DIFFERENTIATION SPECIFIC"/>
    <property type="match status" value="1"/>
</dbReference>
<proteinExistence type="predicted"/>
<keyword evidence="1" id="KW-1133">Transmembrane helix</keyword>
<dbReference type="PANTHER" id="PTHR43081">
    <property type="entry name" value="ADENYLATE CYCLASE, TERMINAL-DIFFERENTIATION SPECIFIC-RELATED"/>
    <property type="match status" value="1"/>
</dbReference>
<feature type="domain" description="Guanylate cyclase" evidence="2">
    <location>
        <begin position="514"/>
        <end position="646"/>
    </location>
</feature>
<dbReference type="Gene3D" id="3.30.70.1230">
    <property type="entry name" value="Nucleotide cyclase"/>
    <property type="match status" value="1"/>
</dbReference>
<dbReference type="PROSITE" id="PS50125">
    <property type="entry name" value="GUANYLATE_CYCLASE_2"/>
    <property type="match status" value="1"/>
</dbReference>
<keyword evidence="4" id="KW-1185">Reference proteome</keyword>
<gene>
    <name evidence="3" type="ORF">GCM10023090_24150</name>
</gene>
<reference evidence="4" key="1">
    <citation type="journal article" date="2019" name="Int. J. Syst. Evol. Microbiol.">
        <title>The Global Catalogue of Microorganisms (GCM) 10K type strain sequencing project: providing services to taxonomists for standard genome sequencing and annotation.</title>
        <authorList>
            <consortium name="The Broad Institute Genomics Platform"/>
            <consortium name="The Broad Institute Genome Sequencing Center for Infectious Disease"/>
            <person name="Wu L."/>
            <person name="Ma J."/>
        </authorList>
    </citation>
    <scope>NUCLEOTIDE SEQUENCE [LARGE SCALE GENOMIC DNA]</scope>
    <source>
        <strain evidence="4">JCM 31890</strain>
    </source>
</reference>
<keyword evidence="1" id="KW-0812">Transmembrane</keyword>
<evidence type="ECO:0000259" key="2">
    <source>
        <dbReference type="PROSITE" id="PS50125"/>
    </source>
</evidence>
<dbReference type="CDD" id="cd07302">
    <property type="entry name" value="CHD"/>
    <property type="match status" value="1"/>
</dbReference>
<dbReference type="SMART" id="SM00044">
    <property type="entry name" value="CYCc"/>
    <property type="match status" value="1"/>
</dbReference>
<comment type="caution">
    <text evidence="3">The sequence shown here is derived from an EMBL/GenBank/DDBJ whole genome shotgun (WGS) entry which is preliminary data.</text>
</comment>
<feature type="transmembrane region" description="Helical" evidence="1">
    <location>
        <begin position="426"/>
        <end position="444"/>
    </location>
</feature>
<dbReference type="SUPFAM" id="SSF55073">
    <property type="entry name" value="Nucleotide cyclase"/>
    <property type="match status" value="1"/>
</dbReference>
<protein>
    <submittedName>
        <fullName evidence="3">Adenylate/guanylate cyclase domain-containing protein</fullName>
    </submittedName>
</protein>
<dbReference type="EMBL" id="BAABEX010000027">
    <property type="protein sequence ID" value="GAA4427172.1"/>
    <property type="molecule type" value="Genomic_DNA"/>
</dbReference>
<dbReference type="InterPro" id="IPR029787">
    <property type="entry name" value="Nucleotide_cyclase"/>
</dbReference>
<keyword evidence="1" id="KW-0472">Membrane</keyword>
<dbReference type="RefSeq" id="WP_345065397.1">
    <property type="nucleotide sequence ID" value="NZ_BAABEX010000027.1"/>
</dbReference>
<feature type="transmembrane region" description="Helical" evidence="1">
    <location>
        <begin position="450"/>
        <end position="472"/>
    </location>
</feature>
<dbReference type="Proteomes" id="UP001501788">
    <property type="component" value="Unassembled WGS sequence"/>
</dbReference>
<evidence type="ECO:0000313" key="3">
    <source>
        <dbReference type="EMBL" id="GAA4427172.1"/>
    </source>
</evidence>
<evidence type="ECO:0000256" key="1">
    <source>
        <dbReference type="SAM" id="Phobius"/>
    </source>
</evidence>
<evidence type="ECO:0000313" key="4">
    <source>
        <dbReference type="Proteomes" id="UP001501788"/>
    </source>
</evidence>
<dbReference type="InterPro" id="IPR007890">
    <property type="entry name" value="CHASE2"/>
</dbReference>
<dbReference type="Pfam" id="PF00211">
    <property type="entry name" value="Guanylate_cyc"/>
    <property type="match status" value="1"/>
</dbReference>
<name>A0ABP8LEY6_9BURK</name>
<organism evidence="3 4">
    <name type="scientific">Acidovorax lacteus</name>
    <dbReference type="NCBI Taxonomy" id="1924988"/>
    <lineage>
        <taxon>Bacteria</taxon>
        <taxon>Pseudomonadati</taxon>
        <taxon>Pseudomonadota</taxon>
        <taxon>Betaproteobacteria</taxon>
        <taxon>Burkholderiales</taxon>
        <taxon>Comamonadaceae</taxon>
        <taxon>Acidovorax</taxon>
    </lineage>
</organism>